<protein>
    <submittedName>
        <fullName evidence="1">ROK family protein</fullName>
    </submittedName>
</protein>
<reference evidence="1 2" key="1">
    <citation type="submission" date="2024-09" db="EMBL/GenBank/DDBJ databases">
        <authorList>
            <person name="Sun Q."/>
            <person name="Mori K."/>
        </authorList>
    </citation>
    <scope>NUCLEOTIDE SEQUENCE [LARGE SCALE GENOMIC DNA]</scope>
    <source>
        <strain evidence="1 2">KCTC 23315</strain>
    </source>
</reference>
<sequence>MNKATIAIDVGGTKISALLIQDGTVLERRKIDSVVHTNLDGLAEHLYQLCSGWIEQAEHLAIACTGQVRSDSIGFLSAKKQLPLQQQLNSLFKLPLTIINDAAAAAYAQFKLLQHAGLFCGKTETLVYITVSTGVGGGIMQNGQLVMSDDGFCAHLGHVTVPHQGRPVRCHCGRDNCVEAIASGTALAKRASALLGRSVSTAEVFALSDAVPAMAELIDDAASALTSLIANAKAWTGCQYVVMGGSVGVSALFYLVQQKLAQLPEIYQVTLLKPDNGADSDAWGVYWYSQRALNTNQLPSIQ</sequence>
<dbReference type="PANTHER" id="PTHR18964">
    <property type="entry name" value="ROK (REPRESSOR, ORF, KINASE) FAMILY"/>
    <property type="match status" value="1"/>
</dbReference>
<dbReference type="Proteomes" id="UP001589813">
    <property type="component" value="Unassembled WGS sequence"/>
</dbReference>
<gene>
    <name evidence="1" type="ORF">ACFFJP_02720</name>
</gene>
<accession>A0ABV6B8R5</accession>
<evidence type="ECO:0000313" key="1">
    <source>
        <dbReference type="EMBL" id="MFC0047202.1"/>
    </source>
</evidence>
<dbReference type="PANTHER" id="PTHR18964:SF169">
    <property type="entry name" value="N-ACETYLMANNOSAMINE KINASE"/>
    <property type="match status" value="1"/>
</dbReference>
<dbReference type="Pfam" id="PF00480">
    <property type="entry name" value="ROK"/>
    <property type="match status" value="1"/>
</dbReference>
<name>A0ABV6B8R5_9GAMM</name>
<evidence type="ECO:0000313" key="2">
    <source>
        <dbReference type="Proteomes" id="UP001589813"/>
    </source>
</evidence>
<comment type="caution">
    <text evidence="1">The sequence shown here is derived from an EMBL/GenBank/DDBJ whole genome shotgun (WGS) entry which is preliminary data.</text>
</comment>
<proteinExistence type="predicted"/>
<dbReference type="Gene3D" id="3.30.420.40">
    <property type="match status" value="2"/>
</dbReference>
<dbReference type="EMBL" id="JBHLXP010000001">
    <property type="protein sequence ID" value="MFC0047202.1"/>
    <property type="molecule type" value="Genomic_DNA"/>
</dbReference>
<keyword evidence="2" id="KW-1185">Reference proteome</keyword>
<dbReference type="InterPro" id="IPR043129">
    <property type="entry name" value="ATPase_NBD"/>
</dbReference>
<organism evidence="1 2">
    <name type="scientific">Rheinheimera tilapiae</name>
    <dbReference type="NCBI Taxonomy" id="875043"/>
    <lineage>
        <taxon>Bacteria</taxon>
        <taxon>Pseudomonadati</taxon>
        <taxon>Pseudomonadota</taxon>
        <taxon>Gammaproteobacteria</taxon>
        <taxon>Chromatiales</taxon>
        <taxon>Chromatiaceae</taxon>
        <taxon>Rheinheimera</taxon>
    </lineage>
</organism>
<dbReference type="SUPFAM" id="SSF53067">
    <property type="entry name" value="Actin-like ATPase domain"/>
    <property type="match status" value="1"/>
</dbReference>
<dbReference type="InterPro" id="IPR000600">
    <property type="entry name" value="ROK"/>
</dbReference>
<dbReference type="RefSeq" id="WP_377240238.1">
    <property type="nucleotide sequence ID" value="NZ_JBHLXP010000001.1"/>
</dbReference>